<feature type="compositionally biased region" description="Basic and acidic residues" evidence="1">
    <location>
        <begin position="7"/>
        <end position="19"/>
    </location>
</feature>
<evidence type="ECO:0000256" key="1">
    <source>
        <dbReference type="SAM" id="MobiDB-lite"/>
    </source>
</evidence>
<evidence type="ECO:0000313" key="3">
    <source>
        <dbReference type="Proteomes" id="UP001565368"/>
    </source>
</evidence>
<dbReference type="GeneID" id="95983512"/>
<feature type="region of interest" description="Disordered" evidence="1">
    <location>
        <begin position="76"/>
        <end position="104"/>
    </location>
</feature>
<dbReference type="EMBL" id="JBBXJM010000002">
    <property type="protein sequence ID" value="KAL1411508.1"/>
    <property type="molecule type" value="Genomic_DNA"/>
</dbReference>
<feature type="region of interest" description="Disordered" evidence="1">
    <location>
        <begin position="1"/>
        <end position="22"/>
    </location>
</feature>
<gene>
    <name evidence="2" type="ORF">Q8F55_002469</name>
</gene>
<dbReference type="Proteomes" id="UP001565368">
    <property type="component" value="Unassembled WGS sequence"/>
</dbReference>
<accession>A0ABR3QA00</accession>
<protein>
    <submittedName>
        <fullName evidence="2">Uncharacterized protein</fullName>
    </submittedName>
</protein>
<proteinExistence type="predicted"/>
<name>A0ABR3QA00_9TREE</name>
<sequence length="104" mass="11427">MAPAHGTESEAKPKVKDDTAAFPNEGEDVVFLGYTAPPDWPPPVTDEVRGEMKMLLAEAIATCLQQNPRLATWLQQNTRTRARKANGKTKAKAKTKAKDGHTKR</sequence>
<keyword evidence="3" id="KW-1185">Reference proteome</keyword>
<dbReference type="RefSeq" id="XP_069211452.1">
    <property type="nucleotide sequence ID" value="XM_069351066.1"/>
</dbReference>
<comment type="caution">
    <text evidence="2">The sequence shown here is derived from an EMBL/GenBank/DDBJ whole genome shotgun (WGS) entry which is preliminary data.</text>
</comment>
<feature type="compositionally biased region" description="Basic residues" evidence="1">
    <location>
        <begin position="80"/>
        <end position="95"/>
    </location>
</feature>
<evidence type="ECO:0000313" key="2">
    <source>
        <dbReference type="EMBL" id="KAL1411508.1"/>
    </source>
</evidence>
<organism evidence="2 3">
    <name type="scientific">Vanrija albida</name>
    <dbReference type="NCBI Taxonomy" id="181172"/>
    <lineage>
        <taxon>Eukaryota</taxon>
        <taxon>Fungi</taxon>
        <taxon>Dikarya</taxon>
        <taxon>Basidiomycota</taxon>
        <taxon>Agaricomycotina</taxon>
        <taxon>Tremellomycetes</taxon>
        <taxon>Trichosporonales</taxon>
        <taxon>Trichosporonaceae</taxon>
        <taxon>Vanrija</taxon>
    </lineage>
</organism>
<reference evidence="2 3" key="1">
    <citation type="submission" date="2023-08" db="EMBL/GenBank/DDBJ databases">
        <title>Annotated Genome Sequence of Vanrija albida AlHP1.</title>
        <authorList>
            <person name="Herzog R."/>
        </authorList>
    </citation>
    <scope>NUCLEOTIDE SEQUENCE [LARGE SCALE GENOMIC DNA]</scope>
    <source>
        <strain evidence="2 3">AlHP1</strain>
    </source>
</reference>